<protein>
    <submittedName>
        <fullName evidence="1">Uncharacterized protein</fullName>
    </submittedName>
</protein>
<dbReference type="EMBL" id="JADFTS010000009">
    <property type="protein sequence ID" value="KAF9590740.1"/>
    <property type="molecule type" value="Genomic_DNA"/>
</dbReference>
<name>A0A835LDN3_9MAGN</name>
<comment type="caution">
    <text evidence="1">The sequence shown here is derived from an EMBL/GenBank/DDBJ whole genome shotgun (WGS) entry which is preliminary data.</text>
</comment>
<proteinExistence type="predicted"/>
<sequence length="104" mass="11576">MCCKCNMLVVYKPKCLRWVEKGGSKQATAEVFGVSGNGRYKASIVVSPRPLLWLQLLIREEGTHAWMWSQELGGLCGAALGFIVSEAITNTWYCNDSRLLGKSY</sequence>
<organism evidence="1 2">
    <name type="scientific">Coptis chinensis</name>
    <dbReference type="NCBI Taxonomy" id="261450"/>
    <lineage>
        <taxon>Eukaryota</taxon>
        <taxon>Viridiplantae</taxon>
        <taxon>Streptophyta</taxon>
        <taxon>Embryophyta</taxon>
        <taxon>Tracheophyta</taxon>
        <taxon>Spermatophyta</taxon>
        <taxon>Magnoliopsida</taxon>
        <taxon>Ranunculales</taxon>
        <taxon>Ranunculaceae</taxon>
        <taxon>Coptidoideae</taxon>
        <taxon>Coptis</taxon>
    </lineage>
</organism>
<keyword evidence="2" id="KW-1185">Reference proteome</keyword>
<dbReference type="Proteomes" id="UP000631114">
    <property type="component" value="Unassembled WGS sequence"/>
</dbReference>
<gene>
    <name evidence="1" type="ORF">IFM89_038041</name>
</gene>
<evidence type="ECO:0000313" key="1">
    <source>
        <dbReference type="EMBL" id="KAF9590740.1"/>
    </source>
</evidence>
<accession>A0A835LDN3</accession>
<reference evidence="1 2" key="1">
    <citation type="submission" date="2020-10" db="EMBL/GenBank/DDBJ databases">
        <title>The Coptis chinensis genome and diversification of protoberbering-type alkaloids.</title>
        <authorList>
            <person name="Wang B."/>
            <person name="Shu S."/>
            <person name="Song C."/>
            <person name="Liu Y."/>
        </authorList>
    </citation>
    <scope>NUCLEOTIDE SEQUENCE [LARGE SCALE GENOMIC DNA]</scope>
    <source>
        <strain evidence="1">HL-2020</strain>
        <tissue evidence="1">Leaf</tissue>
    </source>
</reference>
<dbReference type="AlphaFoldDB" id="A0A835LDN3"/>
<evidence type="ECO:0000313" key="2">
    <source>
        <dbReference type="Proteomes" id="UP000631114"/>
    </source>
</evidence>